<protein>
    <submittedName>
        <fullName evidence="1">Uncharacterized protein</fullName>
    </submittedName>
</protein>
<dbReference type="RefSeq" id="WP_267638483.1">
    <property type="nucleotide sequence ID" value="NZ_JAODIY010000013.1"/>
</dbReference>
<evidence type="ECO:0000313" key="2">
    <source>
        <dbReference type="Proteomes" id="UP001596414"/>
    </source>
</evidence>
<organism evidence="1 2">
    <name type="scientific">Halovenus rubra</name>
    <dbReference type="NCBI Taxonomy" id="869890"/>
    <lineage>
        <taxon>Archaea</taxon>
        <taxon>Methanobacteriati</taxon>
        <taxon>Methanobacteriota</taxon>
        <taxon>Stenosarchaea group</taxon>
        <taxon>Halobacteria</taxon>
        <taxon>Halobacteriales</taxon>
        <taxon>Haloarculaceae</taxon>
        <taxon>Halovenus</taxon>
    </lineage>
</organism>
<reference evidence="1 2" key="1">
    <citation type="journal article" date="2014" name="Int. J. Syst. Evol. Microbiol.">
        <title>Complete genome sequence of Corynebacterium casei LMG S-19264T (=DSM 44701T), isolated from a smear-ripened cheese.</title>
        <authorList>
            <consortium name="US DOE Joint Genome Institute (JGI-PGF)"/>
            <person name="Walter F."/>
            <person name="Albersmeier A."/>
            <person name="Kalinowski J."/>
            <person name="Ruckert C."/>
        </authorList>
    </citation>
    <scope>NUCLEOTIDE SEQUENCE [LARGE SCALE GENOMIC DNA]</scope>
    <source>
        <strain evidence="1 2">CGMCC 4.7215</strain>
    </source>
</reference>
<evidence type="ECO:0000313" key="1">
    <source>
        <dbReference type="EMBL" id="MFC7124734.1"/>
    </source>
</evidence>
<comment type="caution">
    <text evidence="1">The sequence shown here is derived from an EMBL/GenBank/DDBJ whole genome shotgun (WGS) entry which is preliminary data.</text>
</comment>
<name>A0ABD5X2I6_9EURY</name>
<accession>A0ABD5X2I6</accession>
<dbReference type="AlphaFoldDB" id="A0ABD5X2I6"/>
<proteinExistence type="predicted"/>
<dbReference type="EMBL" id="JBHSZQ010000002">
    <property type="protein sequence ID" value="MFC7124734.1"/>
    <property type="molecule type" value="Genomic_DNA"/>
</dbReference>
<sequence>MIHSEARYFTARRAIDADLDDVREQAARFFATQGANGVDIEDQEVTFVTRSEEVATTLNEHIDED</sequence>
<gene>
    <name evidence="1" type="ORF">ACFQJ7_01580</name>
</gene>
<dbReference type="Proteomes" id="UP001596414">
    <property type="component" value="Unassembled WGS sequence"/>
</dbReference>